<feature type="transmembrane region" description="Helical" evidence="1">
    <location>
        <begin position="412"/>
        <end position="443"/>
    </location>
</feature>
<keyword evidence="4" id="KW-1185">Reference proteome</keyword>
<name>A0A1G7WT90_9HYPH</name>
<feature type="transmembrane region" description="Helical" evidence="1">
    <location>
        <begin position="464"/>
        <end position="486"/>
    </location>
</feature>
<reference evidence="3 4" key="1">
    <citation type="submission" date="2016-10" db="EMBL/GenBank/DDBJ databases">
        <authorList>
            <person name="de Groot N.N."/>
        </authorList>
    </citation>
    <scope>NUCLEOTIDE SEQUENCE [LARGE SCALE GENOMIC DNA]</scope>
    <source>
        <strain evidence="3 4">CGMCC 1.10267</strain>
    </source>
</reference>
<evidence type="ECO:0000259" key="2">
    <source>
        <dbReference type="Pfam" id="PF01970"/>
    </source>
</evidence>
<dbReference type="STRING" id="440168.SAMN04487974_10769"/>
<feature type="transmembrane region" description="Helical" evidence="1">
    <location>
        <begin position="354"/>
        <end position="376"/>
    </location>
</feature>
<feature type="transmembrane region" description="Helical" evidence="1">
    <location>
        <begin position="383"/>
        <end position="406"/>
    </location>
</feature>
<dbReference type="InterPro" id="IPR002823">
    <property type="entry name" value="DUF112_TM"/>
</dbReference>
<proteinExistence type="predicted"/>
<feature type="transmembrane region" description="Helical" evidence="1">
    <location>
        <begin position="46"/>
        <end position="69"/>
    </location>
</feature>
<feature type="transmembrane region" description="Helical" evidence="1">
    <location>
        <begin position="258"/>
        <end position="281"/>
    </location>
</feature>
<dbReference type="Proteomes" id="UP000199495">
    <property type="component" value="Unassembled WGS sequence"/>
</dbReference>
<dbReference type="EMBL" id="FNCS01000007">
    <property type="protein sequence ID" value="SDG74500.1"/>
    <property type="molecule type" value="Genomic_DNA"/>
</dbReference>
<evidence type="ECO:0000313" key="3">
    <source>
        <dbReference type="EMBL" id="SDG74500.1"/>
    </source>
</evidence>
<dbReference type="PANTHER" id="PTHR35342:SF5">
    <property type="entry name" value="TRICARBOXYLIC TRANSPORT PROTEIN"/>
    <property type="match status" value="1"/>
</dbReference>
<sequence>MEVFSLLFEGIAQAAEPTTLLATLFGVIIGLLIGALPGLGPSAGVAIMLPVAISLGGVPALACLAGIYYGSMFGGAVTSILLGIPGDPPSVMTVMDGYPMAKNGEAGRALGMSVFASFIGGLIGLIGLVTLSVPIASAALAFGPTEMTALMIFALSLVSVLGGRNAIKGFVALALGFWVGMIGLDPIAGPIRFTWGSMDLFDGVDFSVVAVGLFGLTAMFLSLNETATSGLQKFKFSSLFPRIKDAVSSRFDLLQGSITGFFVGVLPGIGATAATMMAYATSKRMSKTPEKYGTGHIQGIAAPEAANNSASYASMIPLFTLGIPGSATTAVMMAGLLMLGLQPGPLLFINNGDFIWAVFGSFWIGNLMLVFLTLLLTPFLASILFIATAILYPIVFAIIAFGVFAIDYSMSGLMIALAAGVIGLVLLKLDYPPVPLVLGLILGPMLERNIRRTMIQSQGDLMVFIERPIALALFILTILVIAWPIIRNMMGKKSNALLEVSNSG</sequence>
<dbReference type="OrthoDB" id="7912266at2"/>
<accession>A0A1G7WT90</accession>
<organism evidence="3 4">
    <name type="scientific">Pelagibacterium luteolum</name>
    <dbReference type="NCBI Taxonomy" id="440168"/>
    <lineage>
        <taxon>Bacteria</taxon>
        <taxon>Pseudomonadati</taxon>
        <taxon>Pseudomonadota</taxon>
        <taxon>Alphaproteobacteria</taxon>
        <taxon>Hyphomicrobiales</taxon>
        <taxon>Devosiaceae</taxon>
        <taxon>Pelagibacterium</taxon>
    </lineage>
</organism>
<dbReference type="PANTHER" id="PTHR35342">
    <property type="entry name" value="TRICARBOXYLIC TRANSPORT PROTEIN"/>
    <property type="match status" value="1"/>
</dbReference>
<keyword evidence="1" id="KW-0812">Transmembrane</keyword>
<feature type="transmembrane region" description="Helical" evidence="1">
    <location>
        <begin position="20"/>
        <end position="39"/>
    </location>
</feature>
<gene>
    <name evidence="3" type="ORF">SAMN04487974_10769</name>
</gene>
<dbReference type="AlphaFoldDB" id="A0A1G7WT90"/>
<dbReference type="Pfam" id="PF01970">
    <property type="entry name" value="TctA"/>
    <property type="match status" value="1"/>
</dbReference>
<evidence type="ECO:0000313" key="4">
    <source>
        <dbReference type="Proteomes" id="UP000199495"/>
    </source>
</evidence>
<feature type="transmembrane region" description="Helical" evidence="1">
    <location>
        <begin position="138"/>
        <end position="161"/>
    </location>
</feature>
<feature type="transmembrane region" description="Helical" evidence="1">
    <location>
        <begin position="318"/>
        <end position="342"/>
    </location>
</feature>
<feature type="domain" description="DUF112" evidence="2">
    <location>
        <begin position="20"/>
        <end position="438"/>
    </location>
</feature>
<keyword evidence="1" id="KW-0472">Membrane</keyword>
<keyword evidence="1" id="KW-1133">Transmembrane helix</keyword>
<protein>
    <submittedName>
        <fullName evidence="3">Putative tricarboxylic transport membrane protein</fullName>
    </submittedName>
</protein>
<dbReference type="RefSeq" id="WP_090596895.1">
    <property type="nucleotide sequence ID" value="NZ_FNCS01000007.1"/>
</dbReference>
<feature type="transmembrane region" description="Helical" evidence="1">
    <location>
        <begin position="167"/>
        <end position="188"/>
    </location>
</feature>
<evidence type="ECO:0000256" key="1">
    <source>
        <dbReference type="SAM" id="Phobius"/>
    </source>
</evidence>
<feature type="transmembrane region" description="Helical" evidence="1">
    <location>
        <begin position="109"/>
        <end position="131"/>
    </location>
</feature>